<evidence type="ECO:0000313" key="2">
    <source>
        <dbReference type="EMBL" id="KAG0148273.1"/>
    </source>
</evidence>
<feature type="region of interest" description="Disordered" evidence="1">
    <location>
        <begin position="57"/>
        <end position="80"/>
    </location>
</feature>
<comment type="caution">
    <text evidence="2">The sequence shown here is derived from an EMBL/GenBank/DDBJ whole genome shotgun (WGS) entry which is preliminary data.</text>
</comment>
<feature type="compositionally biased region" description="Polar residues" evidence="1">
    <location>
        <begin position="20"/>
        <end position="30"/>
    </location>
</feature>
<sequence length="90" mass="9832">MFAAANADNHAKNERRARQGLNTPRLSDPRGSTFQLSYLFLSNCNHLSNDVRSLPIFFTRNTSPSPPPPSPPPLPPPPLSFRHVLASVGA</sequence>
<protein>
    <submittedName>
        <fullName evidence="2">Uncharacterized protein</fullName>
    </submittedName>
</protein>
<accession>A0A9P6NLL5</accession>
<feature type="region of interest" description="Disordered" evidence="1">
    <location>
        <begin position="1"/>
        <end position="30"/>
    </location>
</feature>
<proteinExistence type="predicted"/>
<organism evidence="2 3">
    <name type="scientific">Cronartium quercuum f. sp. fusiforme G11</name>
    <dbReference type="NCBI Taxonomy" id="708437"/>
    <lineage>
        <taxon>Eukaryota</taxon>
        <taxon>Fungi</taxon>
        <taxon>Dikarya</taxon>
        <taxon>Basidiomycota</taxon>
        <taxon>Pucciniomycotina</taxon>
        <taxon>Pucciniomycetes</taxon>
        <taxon>Pucciniales</taxon>
        <taxon>Coleosporiaceae</taxon>
        <taxon>Cronartium</taxon>
    </lineage>
</organism>
<dbReference type="Proteomes" id="UP000886653">
    <property type="component" value="Unassembled WGS sequence"/>
</dbReference>
<feature type="compositionally biased region" description="Pro residues" evidence="1">
    <location>
        <begin position="64"/>
        <end position="79"/>
    </location>
</feature>
<reference evidence="2" key="1">
    <citation type="submission" date="2013-11" db="EMBL/GenBank/DDBJ databases">
        <title>Genome sequence of the fusiform rust pathogen reveals effectors for host alternation and coevolution with pine.</title>
        <authorList>
            <consortium name="DOE Joint Genome Institute"/>
            <person name="Smith K."/>
            <person name="Pendleton A."/>
            <person name="Kubisiak T."/>
            <person name="Anderson C."/>
            <person name="Salamov A."/>
            <person name="Aerts A."/>
            <person name="Riley R."/>
            <person name="Clum A."/>
            <person name="Lindquist E."/>
            <person name="Ence D."/>
            <person name="Campbell M."/>
            <person name="Kronenberg Z."/>
            <person name="Feau N."/>
            <person name="Dhillon B."/>
            <person name="Hamelin R."/>
            <person name="Burleigh J."/>
            <person name="Smith J."/>
            <person name="Yandell M."/>
            <person name="Nelson C."/>
            <person name="Grigoriev I."/>
            <person name="Davis J."/>
        </authorList>
    </citation>
    <scope>NUCLEOTIDE SEQUENCE</scope>
    <source>
        <strain evidence="2">G11</strain>
    </source>
</reference>
<evidence type="ECO:0000313" key="3">
    <source>
        <dbReference type="Proteomes" id="UP000886653"/>
    </source>
</evidence>
<name>A0A9P6NLL5_9BASI</name>
<keyword evidence="3" id="KW-1185">Reference proteome</keyword>
<gene>
    <name evidence="2" type="ORF">CROQUDRAFT_90609</name>
</gene>
<evidence type="ECO:0000256" key="1">
    <source>
        <dbReference type="SAM" id="MobiDB-lite"/>
    </source>
</evidence>
<dbReference type="AlphaFoldDB" id="A0A9P6NLL5"/>
<dbReference type="EMBL" id="MU167239">
    <property type="protein sequence ID" value="KAG0148273.1"/>
    <property type="molecule type" value="Genomic_DNA"/>
</dbReference>